<feature type="compositionally biased region" description="Polar residues" evidence="3">
    <location>
        <begin position="1027"/>
        <end position="1045"/>
    </location>
</feature>
<evidence type="ECO:0000259" key="5">
    <source>
        <dbReference type="SMART" id="SM00282"/>
    </source>
</evidence>
<feature type="compositionally biased region" description="Polar residues" evidence="3">
    <location>
        <begin position="1243"/>
        <end position="1252"/>
    </location>
</feature>
<evidence type="ECO:0000313" key="7">
    <source>
        <dbReference type="EMBL" id="MDT0647519.1"/>
    </source>
</evidence>
<feature type="region of interest" description="Disordered" evidence="3">
    <location>
        <begin position="1023"/>
        <end position="1045"/>
    </location>
</feature>
<feature type="region of interest" description="Disordered" evidence="3">
    <location>
        <begin position="2953"/>
        <end position="3022"/>
    </location>
</feature>
<dbReference type="Pfam" id="PF13573">
    <property type="entry name" value="SprB"/>
    <property type="match status" value="3"/>
</dbReference>
<comment type="caution">
    <text evidence="7">The sequence shown here is derived from an EMBL/GenBank/DDBJ whole genome shotgun (WGS) entry which is preliminary data.</text>
</comment>
<reference evidence="7 8" key="1">
    <citation type="submission" date="2023-09" db="EMBL/GenBank/DDBJ databases">
        <authorList>
            <person name="Rey-Velasco X."/>
        </authorList>
    </citation>
    <scope>NUCLEOTIDE SEQUENCE [LARGE SCALE GENOMIC DNA]</scope>
    <source>
        <strain evidence="7 8">F260</strain>
    </source>
</reference>
<dbReference type="SMART" id="SM00282">
    <property type="entry name" value="LamG"/>
    <property type="match status" value="1"/>
</dbReference>
<dbReference type="Gene3D" id="2.60.120.260">
    <property type="entry name" value="Galactose-binding domain-like"/>
    <property type="match status" value="1"/>
</dbReference>
<dbReference type="InterPro" id="IPR013783">
    <property type="entry name" value="Ig-like_fold"/>
</dbReference>
<dbReference type="Gene3D" id="2.60.40.740">
    <property type="match status" value="1"/>
</dbReference>
<feature type="compositionally biased region" description="Acidic residues" evidence="3">
    <location>
        <begin position="2958"/>
        <end position="3008"/>
    </location>
</feature>
<dbReference type="InterPro" id="IPR006558">
    <property type="entry name" value="LamG-like"/>
</dbReference>
<dbReference type="CDD" id="cd00146">
    <property type="entry name" value="PKD"/>
    <property type="match status" value="1"/>
</dbReference>
<evidence type="ECO:0000256" key="2">
    <source>
        <dbReference type="ARBA" id="ARBA00023157"/>
    </source>
</evidence>
<dbReference type="Gene3D" id="2.60.40.10">
    <property type="entry name" value="Immunoglobulins"/>
    <property type="match status" value="5"/>
</dbReference>
<keyword evidence="2" id="KW-1015">Disulfide bond</keyword>
<dbReference type="PANTHER" id="PTHR24273:SF32">
    <property type="entry name" value="HYALIN"/>
    <property type="match status" value="1"/>
</dbReference>
<dbReference type="SMART" id="SM00560">
    <property type="entry name" value="LamGL"/>
    <property type="match status" value="1"/>
</dbReference>
<dbReference type="EMBL" id="JAVRHO010000017">
    <property type="protein sequence ID" value="MDT0647519.1"/>
    <property type="molecule type" value="Genomic_DNA"/>
</dbReference>
<accession>A0ABU3CME8</accession>
<evidence type="ECO:0000313" key="8">
    <source>
        <dbReference type="Proteomes" id="UP001245285"/>
    </source>
</evidence>
<dbReference type="RefSeq" id="WP_311495624.1">
    <property type="nucleotide sequence ID" value="NZ_JAVRHO010000017.1"/>
</dbReference>
<evidence type="ECO:0000259" key="6">
    <source>
        <dbReference type="SMART" id="SM00560"/>
    </source>
</evidence>
<sequence length="3105" mass="334921">MDKITFVVKAVGISFFLAVFAIYIFPASNSTTREISYNKLTGVGNSTPVSIYNSEEFSNGFPGKSAVAAPVVNIESQTNASCSDNADGSINISISGGIDPYSYSWTGPGSFSRTTQNITNLSPGTYSVTVTDDDGNTSTPKNTTIVVEDNEDPTIRTQNITVELDANGNATISAEDIDNGSDDNCQIQSRSLNIANFDCGDVGANTVTLTVTDVNGNSETGTATVTVEDKIAPTVLTQNITVELDANGNAAISAEDIDNGSTDNCQIQSRSLNITNFDCSDVGGNSVELTVTDVNGNSASKNATVTVEDNIDPIVRTQNITVQLDASGSATISAEDIDNGSDDNCQIQSRSLNITNFDCSDVGGNFVELTVTDINNNSASKTATVTIEDKLAPTVLTQNITVELDANGNATISAEDIDNGTTDNCQIQSHSLNITNFDCSDVGGNSVELTVTDVNGNSASKTATVTVEDNIKPVTPTLQDITWSCGEDVEIPTTTDNCDGEITGTTNNPLQYDSFGTYTITWTFTDDSENATTAVQKIIIPEPTVNPVNDIVVCNGETISAITFGGSTVTGTTYKWTNNNVNIGTSASGSNQIAAFEAKNTTNQIITATITVIPVANNCEGQSINFTISVNPTATITKPADIVVCDGAVVEEIDFPGISVSNTTIGWANNNAATGVGASGSGNIPSFTATNPTDASIFSTITLTPSANGCEGIEETFTIEVKPNPTATAPENKVYCNGTTAPAIPLTGSPTGVKYDITGGAAIGLSNRTAVSEIPSFTPVNNTNSPVTAEIILTPKANDCTGNSVTYEVTVNPTPNVNVTPSSQSICSGESTDISLSGTVAGTSYSWTIENPGNVEGAAAGELSLAEVQNGNKKIIQELINNSTEAKQVIYKIKPEANGCAGTPVSFAVTVNPKPVFSFIIENVLCSPTDLTDLQLKDGSTSGLSFTYFKNGSQIQNPTNVNAGTYIIHGTNPSGCFLETEVTVENSPAVDLPSGAVATCSQQPFSFQFTATDTELIEWTRLPHPSISDNSTSSGTGDIAETLNNSSNNPIEITYEIELTSSTGCITTEELHVKVNPAPKLTNLPAQEELPFEICGGDSFSFNPQSTAAGTNFRWERAFVQGIENSAQNGTGAINERLINTTSEAISVFYKIYVSSTVCSNPTPYEIPVLVKPAPVVDAQVALEGSESTSETLEICPNGAFVDLYSSVNVAEGLNAENATPQNNIIAAWNFSNSTDRAAWNNPGSGNRQWKPTANGDGAHRGHFPNGQYGVLPFNYPANQSPFFAIATPNIYEEYKDVSLVSPSFSTVGYSEATLSFQHAFKDGDKDIPDVGKVQISIDGGSTWTDKAIYNSFIGSRTEFKDGLTANNQKISLPANTQDIRIRFAYTNGYSGDSFWAITNVQIDGAGSGGPKVTWTSSTDPEWTSNLQNPKTVGPVTSETIFTATYSYDEIECSGTNSVTVKVKEALQPKITANFCQSTETNTISLSADRAYDRYEWTTLGEYIANTRSIEINTAQEYTLRVWEDGCSNTTSLNLSGNLIENGDFEQGNTGFSTVYQFLQNDPGRKTEFYDEGVYAIDTDANQYHQAFTREGDHTSGTGNFMIVNGDVNQGKVVWETSFFEVKENRDYYFSAWTMNIDTDYVTEERNFAELRILVFAREGNGNEVLVAESTLADLWNAQENRGIPPGEWLQFYSPTFWNSGSYTEARLQIINDNTYDQGNDFGLDDISFAELNAVELNFNPTNDGPVCEGGTLQLFSNLEDGRDPITYSWTGPNSFTSNEANPVIEVTSMSNEGDYRLTITDFYGCSNNEKITTVDIIPETVVNASEDQVICAETAEIELNGTITGSITTGSWQTEGGDNSRFASSTSLNTLYTPSPSEIEAGTITLILTSDEPDVPCQPVQDSITITINPTPVIDSIEITSPLCYSGNDGSAKVFVSSGTPPFSYEWSNGQTGEEATGLTALDEADALTVTITDANGCTVTSENILIEEPSLLEITSTSFTEPLCYNGQDATATIEVAGGFLAGAVPNYNYQLLNGQGDVVYSQENTEAPNLTIPDLTAGNYTFMVNSHSSCSALSQSLTITQPPEILVEAGEPVVPEECGITSVKLGATPVDPALGTGMWSIISGEGGSIQNPSSPDSYFTGQSNTTYELQWTVTPITACPDLKDTLVITLPESCSKLDFDGEDDYVDFGNNYNLINSSGTFTLEAWVKPHAVDGLRTVIAKRSLNDLSSGGYDLVINNGYPTVRFNNVSVVAAQKVSTDRWHHLAAIHTGSQIQLYVDGIRIKSQNSSASPNEIAAPMLIGAMYDPSSPVLPKNYFKGWIEEVRIWDTALTQEQLRFMMNQRIKSNGAKVKGEIIPLDVPDITWDKLSGYYRMISAEVQNGITTNLVLNDINGYLKNIRTSQNNSAPLPYESEQTGKWHLRSTWDPASSKFWTFPNDTGINGDKIDWNIVRARNNINSDHADIQVLGLLVSNSGMVDMLGSNNSSGNSLTVSHYLDLDGVIDLNGESQLLQSEGSILAETSSGCLEREQQGTASSFNYNYWSSPVVPQGAANNSGYTVAGTMMDGSNTGNFGKAMNFGNSHTYADGDFSTPRKVSNYWINAFRARTADAYSAWEQIGSNAQLKVGEGFTMKGTSGKEEVEVTDEQNYVFKGKPNNGDITLDIGPTQNYLVGNPYPSGLSVNQFFLDNLNIQGGRSNKNAFNGALYFWDHFSGRTHVLSEYVGGYAVLNLVGSVAAIATDERINASGAGSTRRPGNVIPVGQGFFINTEVNNNSGGELAGNGGQIKFTNSQRRFRKEGSNSQFLKPEIREKSAETEENKSRIRLNFHSPLGYHRQILLGIDQHATNAFDIGYDALLNDYNLEDMFWLIDGWEYVIQGVGHINPDQVLPIGLRIEKAGELQILIEEMENISEDVDIYIRDKSTENYHDLRDSEFTLEIEPGDYYERFELVFQKPEIPEEEEENTEEELPGEEENPEELPGEGESPEEGEDGTPGEEENPEEGSENPDTENPKEDPEDENGQNQAGISVEYLINRKQLVIYNPGAKKIDEVRVFTLNGQQLETFTEATTEKEIYLHLMRPVSTSVYIVKVHTAEKIYNKKIIVEK</sequence>
<gene>
    <name evidence="7" type="ORF">RM545_12540</name>
</gene>
<name>A0ABU3CME8_9FLAO</name>
<feature type="domain" description="LamG-like jellyroll fold" evidence="6">
    <location>
        <begin position="2202"/>
        <end position="2336"/>
    </location>
</feature>
<dbReference type="Pfam" id="PF19406">
    <property type="entry name" value="PKD_5"/>
    <property type="match status" value="3"/>
</dbReference>
<dbReference type="NCBIfam" id="TIGR04183">
    <property type="entry name" value="Por_Secre_tail"/>
    <property type="match status" value="1"/>
</dbReference>
<evidence type="ECO:0000256" key="4">
    <source>
        <dbReference type="SAM" id="Phobius"/>
    </source>
</evidence>
<keyword evidence="4" id="KW-0472">Membrane</keyword>
<dbReference type="InterPro" id="IPR013320">
    <property type="entry name" value="ConA-like_dom_sf"/>
</dbReference>
<protein>
    <submittedName>
        <fullName evidence="7">PKD-like domain-containing protein</fullName>
    </submittedName>
</protein>
<dbReference type="InterPro" id="IPR045828">
    <property type="entry name" value="PKD_Bacteroidetes"/>
</dbReference>
<dbReference type="Pfam" id="PF13385">
    <property type="entry name" value="Laminin_G_3"/>
    <property type="match status" value="1"/>
</dbReference>
<organism evidence="7 8">
    <name type="scientific">Autumnicola lenta</name>
    <dbReference type="NCBI Taxonomy" id="3075593"/>
    <lineage>
        <taxon>Bacteria</taxon>
        <taxon>Pseudomonadati</taxon>
        <taxon>Bacteroidota</taxon>
        <taxon>Flavobacteriia</taxon>
        <taxon>Flavobacteriales</taxon>
        <taxon>Flavobacteriaceae</taxon>
        <taxon>Autumnicola</taxon>
    </lineage>
</organism>
<dbReference type="CDD" id="cd00110">
    <property type="entry name" value="LamG"/>
    <property type="match status" value="1"/>
</dbReference>
<evidence type="ECO:0000256" key="1">
    <source>
        <dbReference type="ARBA" id="ARBA00022729"/>
    </source>
</evidence>
<dbReference type="Proteomes" id="UP001245285">
    <property type="component" value="Unassembled WGS sequence"/>
</dbReference>
<dbReference type="InterPro" id="IPR025667">
    <property type="entry name" value="SprB_repeat"/>
</dbReference>
<dbReference type="PANTHER" id="PTHR24273">
    <property type="entry name" value="FI04643P-RELATED"/>
    <property type="match status" value="1"/>
</dbReference>
<keyword evidence="8" id="KW-1185">Reference proteome</keyword>
<dbReference type="SUPFAM" id="SSF49899">
    <property type="entry name" value="Concanavalin A-like lectins/glucanases"/>
    <property type="match status" value="1"/>
</dbReference>
<keyword evidence="1" id="KW-0732">Signal</keyword>
<proteinExistence type="predicted"/>
<dbReference type="InterPro" id="IPR026444">
    <property type="entry name" value="Secre_tail"/>
</dbReference>
<keyword evidence="4" id="KW-0812">Transmembrane</keyword>
<keyword evidence="4" id="KW-1133">Transmembrane helix</keyword>
<feature type="transmembrane region" description="Helical" evidence="4">
    <location>
        <begin position="7"/>
        <end position="25"/>
    </location>
</feature>
<evidence type="ECO:0000256" key="3">
    <source>
        <dbReference type="SAM" id="MobiDB-lite"/>
    </source>
</evidence>
<dbReference type="InterPro" id="IPR001791">
    <property type="entry name" value="Laminin_G"/>
</dbReference>
<feature type="region of interest" description="Disordered" evidence="3">
    <location>
        <begin position="1243"/>
        <end position="1262"/>
    </location>
</feature>
<dbReference type="Gene3D" id="2.60.120.200">
    <property type="match status" value="1"/>
</dbReference>
<feature type="domain" description="Laminin G" evidence="5">
    <location>
        <begin position="2202"/>
        <end position="2331"/>
    </location>
</feature>